<sequence>QVLKQEAERSGRIRHRISAVQHHKTVEIGVVLPDELGEQQPVGGRDVAAVDGLGKGQQLDVVGQLVQLGHQAVELAEGHRHQLIALVDGHAN</sequence>
<proteinExistence type="predicted"/>
<gene>
    <name evidence="1" type="ORF">Tci_927821</name>
</gene>
<comment type="caution">
    <text evidence="1">The sequence shown here is derived from an EMBL/GenBank/DDBJ whole genome shotgun (WGS) entry which is preliminary data.</text>
</comment>
<protein>
    <submittedName>
        <fullName evidence="1">Uncharacterized protein</fullName>
    </submittedName>
</protein>
<feature type="non-terminal residue" evidence="1">
    <location>
        <position position="1"/>
    </location>
</feature>
<name>A0A699X6W2_TANCI</name>
<accession>A0A699X6W2</accession>
<dbReference type="EMBL" id="BKCJ011822543">
    <property type="protein sequence ID" value="GFD55852.1"/>
    <property type="molecule type" value="Genomic_DNA"/>
</dbReference>
<organism evidence="1">
    <name type="scientific">Tanacetum cinerariifolium</name>
    <name type="common">Dalmatian daisy</name>
    <name type="synonym">Chrysanthemum cinerariifolium</name>
    <dbReference type="NCBI Taxonomy" id="118510"/>
    <lineage>
        <taxon>Eukaryota</taxon>
        <taxon>Viridiplantae</taxon>
        <taxon>Streptophyta</taxon>
        <taxon>Embryophyta</taxon>
        <taxon>Tracheophyta</taxon>
        <taxon>Spermatophyta</taxon>
        <taxon>Magnoliopsida</taxon>
        <taxon>eudicotyledons</taxon>
        <taxon>Gunneridae</taxon>
        <taxon>Pentapetalae</taxon>
        <taxon>asterids</taxon>
        <taxon>campanulids</taxon>
        <taxon>Asterales</taxon>
        <taxon>Asteraceae</taxon>
        <taxon>Asteroideae</taxon>
        <taxon>Anthemideae</taxon>
        <taxon>Anthemidinae</taxon>
        <taxon>Tanacetum</taxon>
    </lineage>
</organism>
<reference evidence="1" key="1">
    <citation type="journal article" date="2019" name="Sci. Rep.">
        <title>Draft genome of Tanacetum cinerariifolium, the natural source of mosquito coil.</title>
        <authorList>
            <person name="Yamashiro T."/>
            <person name="Shiraishi A."/>
            <person name="Satake H."/>
            <person name="Nakayama K."/>
        </authorList>
    </citation>
    <scope>NUCLEOTIDE SEQUENCE</scope>
</reference>
<dbReference type="AlphaFoldDB" id="A0A699X6W2"/>
<evidence type="ECO:0000313" key="1">
    <source>
        <dbReference type="EMBL" id="GFD55852.1"/>
    </source>
</evidence>
<feature type="non-terminal residue" evidence="1">
    <location>
        <position position="92"/>
    </location>
</feature>